<dbReference type="AlphaFoldDB" id="A0A5A9NNV6"/>
<evidence type="ECO:0008006" key="5">
    <source>
        <dbReference type="Google" id="ProtNLM"/>
    </source>
</evidence>
<keyword evidence="2" id="KW-1133">Transmembrane helix</keyword>
<sequence length="147" mass="16573">MNNQTGDLTITHITSQHSGLYHLKMNIENYRTDKSFSLSVYSPTAVSISESTQTPSSSSSSSSLSESSDVDHQTSVHITLISFAVAVGSLLILTLLIFCICRKHKDTREEVQTREDDVTYADATFYKRDRHIKESEMTEVLYTHHIK</sequence>
<keyword evidence="2" id="KW-0812">Transmembrane</keyword>
<feature type="transmembrane region" description="Helical" evidence="2">
    <location>
        <begin position="76"/>
        <end position="100"/>
    </location>
</feature>
<evidence type="ECO:0000256" key="2">
    <source>
        <dbReference type="SAM" id="Phobius"/>
    </source>
</evidence>
<dbReference type="EMBL" id="SOYY01000014">
    <property type="protein sequence ID" value="KAA0711794.1"/>
    <property type="molecule type" value="Genomic_DNA"/>
</dbReference>
<name>A0A5A9NNV6_9TELE</name>
<dbReference type="Proteomes" id="UP000324632">
    <property type="component" value="Chromosome 14"/>
</dbReference>
<feature type="region of interest" description="Disordered" evidence="1">
    <location>
        <begin position="49"/>
        <end position="68"/>
    </location>
</feature>
<protein>
    <recommendedName>
        <fullName evidence="5">Ig-like domain-containing protein</fullName>
    </recommendedName>
</protein>
<keyword evidence="4" id="KW-1185">Reference proteome</keyword>
<dbReference type="PANTHER" id="PTHR21063">
    <property type="entry name" value="LFA-3"/>
    <property type="match status" value="1"/>
</dbReference>
<dbReference type="Gene3D" id="2.60.40.2710">
    <property type="match status" value="1"/>
</dbReference>
<comment type="caution">
    <text evidence="3">The sequence shown here is derived from an EMBL/GenBank/DDBJ whole genome shotgun (WGS) entry which is preliminary data.</text>
</comment>
<evidence type="ECO:0000313" key="4">
    <source>
        <dbReference type="Proteomes" id="UP000324632"/>
    </source>
</evidence>
<feature type="compositionally biased region" description="Low complexity" evidence="1">
    <location>
        <begin position="49"/>
        <end position="67"/>
    </location>
</feature>
<reference evidence="3 4" key="1">
    <citation type="journal article" date="2019" name="Mol. Ecol. Resour.">
        <title>Chromosome-level genome assembly of Triplophysa tibetana, a fish adapted to the harsh high-altitude environment of the Tibetan Plateau.</title>
        <authorList>
            <person name="Yang X."/>
            <person name="Liu H."/>
            <person name="Ma Z."/>
            <person name="Zou Y."/>
            <person name="Zou M."/>
            <person name="Mao Y."/>
            <person name="Li X."/>
            <person name="Wang H."/>
            <person name="Chen T."/>
            <person name="Wang W."/>
            <person name="Yang R."/>
        </authorList>
    </citation>
    <scope>NUCLEOTIDE SEQUENCE [LARGE SCALE GENOMIC DNA]</scope>
    <source>
        <strain evidence="3">TTIB1903HZAU</strain>
        <tissue evidence="3">Muscle</tissue>
    </source>
</reference>
<organism evidence="3 4">
    <name type="scientific">Triplophysa tibetana</name>
    <dbReference type="NCBI Taxonomy" id="1572043"/>
    <lineage>
        <taxon>Eukaryota</taxon>
        <taxon>Metazoa</taxon>
        <taxon>Chordata</taxon>
        <taxon>Craniata</taxon>
        <taxon>Vertebrata</taxon>
        <taxon>Euteleostomi</taxon>
        <taxon>Actinopterygii</taxon>
        <taxon>Neopterygii</taxon>
        <taxon>Teleostei</taxon>
        <taxon>Ostariophysi</taxon>
        <taxon>Cypriniformes</taxon>
        <taxon>Nemacheilidae</taxon>
        <taxon>Triplophysa</taxon>
    </lineage>
</organism>
<evidence type="ECO:0000256" key="1">
    <source>
        <dbReference type="SAM" id="MobiDB-lite"/>
    </source>
</evidence>
<proteinExistence type="predicted"/>
<keyword evidence="2" id="KW-0472">Membrane</keyword>
<accession>A0A5A9NNV6</accession>
<dbReference type="PANTHER" id="PTHR21063:SF4">
    <property type="entry name" value="CD48 ANTIGEN-RELATED"/>
    <property type="match status" value="1"/>
</dbReference>
<gene>
    <name evidence="3" type="ORF">E1301_Tti019109</name>
</gene>
<evidence type="ECO:0000313" key="3">
    <source>
        <dbReference type="EMBL" id="KAA0711794.1"/>
    </source>
</evidence>